<accession>A0ABQ7Q8Q9</accession>
<dbReference type="Proteomes" id="UP000823941">
    <property type="component" value="Chromosome 19"/>
</dbReference>
<proteinExistence type="predicted"/>
<keyword evidence="3" id="KW-1185">Reference proteome</keyword>
<protein>
    <recommendedName>
        <fullName evidence="4">Calphotin-like</fullName>
    </recommendedName>
</protein>
<gene>
    <name evidence="2" type="ORF">JYU34_014604</name>
</gene>
<keyword evidence="1" id="KW-0732">Signal</keyword>
<dbReference type="EMBL" id="JAHIBW010000019">
    <property type="protein sequence ID" value="KAG7301627.1"/>
    <property type="molecule type" value="Genomic_DNA"/>
</dbReference>
<name>A0ABQ7Q8Q9_PLUXY</name>
<comment type="caution">
    <text evidence="2">The sequence shown here is derived from an EMBL/GenBank/DDBJ whole genome shotgun (WGS) entry which is preliminary data.</text>
</comment>
<sequence>MKFLIAFALIAVASAAIIRPAPIEAEIAELQQIIAAIQSPNTDPATAAALEAMLLESLALPVGAQPVVGPTFVDFPTPDGGAVSEAVSASSASDNKTPLVQIILNIQKPEDVALESPVATPVSPLPTPASPLPTPAPVPGVVLPAPTPITVVEAAPSPITVVEAAPSPITVVEAAPSPITVVEAAPSPITVVEAAPSPITVVEAAPSPITVVEAAPSPITVVEAAPLPITVVEGVAAAPTRPMPIPAGAVAVALPEYLN</sequence>
<evidence type="ECO:0000313" key="2">
    <source>
        <dbReference type="EMBL" id="KAG7301627.1"/>
    </source>
</evidence>
<feature type="signal peptide" evidence="1">
    <location>
        <begin position="1"/>
        <end position="15"/>
    </location>
</feature>
<reference evidence="2 3" key="1">
    <citation type="submission" date="2021-06" db="EMBL/GenBank/DDBJ databases">
        <title>A haploid diamondback moth (Plutella xylostella L.) genome assembly resolves 31 chromosomes and identifies a diamide resistance mutation.</title>
        <authorList>
            <person name="Ward C.M."/>
            <person name="Perry K.D."/>
            <person name="Baker G."/>
            <person name="Powis K."/>
            <person name="Heckel D.G."/>
            <person name="Baxter S.W."/>
        </authorList>
    </citation>
    <scope>NUCLEOTIDE SEQUENCE [LARGE SCALE GENOMIC DNA]</scope>
    <source>
        <strain evidence="2 3">LV</strain>
        <tissue evidence="2">Single pupa</tissue>
    </source>
</reference>
<organism evidence="2 3">
    <name type="scientific">Plutella xylostella</name>
    <name type="common">Diamondback moth</name>
    <name type="synonym">Plutella maculipennis</name>
    <dbReference type="NCBI Taxonomy" id="51655"/>
    <lineage>
        <taxon>Eukaryota</taxon>
        <taxon>Metazoa</taxon>
        <taxon>Ecdysozoa</taxon>
        <taxon>Arthropoda</taxon>
        <taxon>Hexapoda</taxon>
        <taxon>Insecta</taxon>
        <taxon>Pterygota</taxon>
        <taxon>Neoptera</taxon>
        <taxon>Endopterygota</taxon>
        <taxon>Lepidoptera</taxon>
        <taxon>Glossata</taxon>
        <taxon>Ditrysia</taxon>
        <taxon>Yponomeutoidea</taxon>
        <taxon>Plutellidae</taxon>
        <taxon>Plutella</taxon>
    </lineage>
</organism>
<evidence type="ECO:0000256" key="1">
    <source>
        <dbReference type="SAM" id="SignalP"/>
    </source>
</evidence>
<evidence type="ECO:0000313" key="3">
    <source>
        <dbReference type="Proteomes" id="UP000823941"/>
    </source>
</evidence>
<evidence type="ECO:0008006" key="4">
    <source>
        <dbReference type="Google" id="ProtNLM"/>
    </source>
</evidence>
<feature type="chain" id="PRO_5046300368" description="Calphotin-like" evidence="1">
    <location>
        <begin position="16"/>
        <end position="259"/>
    </location>
</feature>